<dbReference type="Proteomes" id="UP001054837">
    <property type="component" value="Unassembled WGS sequence"/>
</dbReference>
<organism evidence="1 2">
    <name type="scientific">Caerostris darwini</name>
    <dbReference type="NCBI Taxonomy" id="1538125"/>
    <lineage>
        <taxon>Eukaryota</taxon>
        <taxon>Metazoa</taxon>
        <taxon>Ecdysozoa</taxon>
        <taxon>Arthropoda</taxon>
        <taxon>Chelicerata</taxon>
        <taxon>Arachnida</taxon>
        <taxon>Araneae</taxon>
        <taxon>Araneomorphae</taxon>
        <taxon>Entelegynae</taxon>
        <taxon>Araneoidea</taxon>
        <taxon>Araneidae</taxon>
        <taxon>Caerostris</taxon>
    </lineage>
</organism>
<reference evidence="1 2" key="1">
    <citation type="submission" date="2021-06" db="EMBL/GenBank/DDBJ databases">
        <title>Caerostris darwini draft genome.</title>
        <authorList>
            <person name="Kono N."/>
            <person name="Arakawa K."/>
        </authorList>
    </citation>
    <scope>NUCLEOTIDE SEQUENCE [LARGE SCALE GENOMIC DNA]</scope>
</reference>
<gene>
    <name evidence="1" type="primary">AVEN_31203_1</name>
    <name evidence="1" type="ORF">CDAR_598321</name>
</gene>
<accession>A0AAV4QK03</accession>
<proteinExistence type="predicted"/>
<evidence type="ECO:0000313" key="2">
    <source>
        <dbReference type="Proteomes" id="UP001054837"/>
    </source>
</evidence>
<dbReference type="AlphaFoldDB" id="A0AAV4QK03"/>
<comment type="caution">
    <text evidence="1">The sequence shown here is derived from an EMBL/GenBank/DDBJ whole genome shotgun (WGS) entry which is preliminary data.</text>
</comment>
<keyword evidence="2" id="KW-1185">Reference proteome</keyword>
<sequence>MEFFILPHWVTFYSESALLTDVISVADGPPMSHRNFPPSFWNSNYQPMPNSNLGPMGPGSLGSLGPELGYGGDPYHPHPVLHPQNDPWHYTLTGQPPFASSYHPGSARFASQYGSLLLQPAVRSPGRLGPAAAACASLEKADSWAASRYHDSLGHVDSNYGAAYGAMTPMTGKTIQELLSTFLYIFS</sequence>
<name>A0AAV4QK03_9ARAC</name>
<evidence type="ECO:0000313" key="1">
    <source>
        <dbReference type="EMBL" id="GIY09592.1"/>
    </source>
</evidence>
<dbReference type="EMBL" id="BPLQ01004659">
    <property type="protein sequence ID" value="GIY09592.1"/>
    <property type="molecule type" value="Genomic_DNA"/>
</dbReference>
<protein>
    <submittedName>
        <fullName evidence="1">Uncharacterized protein</fullName>
    </submittedName>
</protein>